<dbReference type="KEGG" id="msaa:QYS49_38370"/>
<evidence type="ECO:0008006" key="4">
    <source>
        <dbReference type="Google" id="ProtNLM"/>
    </source>
</evidence>
<dbReference type="PROSITE" id="PS51257">
    <property type="entry name" value="PROKAR_LIPOPROTEIN"/>
    <property type="match status" value="1"/>
</dbReference>
<accession>A0AA51RED0</accession>
<reference evidence="2 3" key="1">
    <citation type="submission" date="2023-08" db="EMBL/GenBank/DDBJ databases">
        <title>Comparative genomics and taxonomic characterization of three novel marine species of genus Marivirga.</title>
        <authorList>
            <person name="Muhammad N."/>
            <person name="Kim S.-G."/>
        </authorList>
    </citation>
    <scope>NUCLEOTIDE SEQUENCE [LARGE SCALE GENOMIC DNA]</scope>
    <source>
        <strain evidence="2 3">BDSF4-3</strain>
    </source>
</reference>
<evidence type="ECO:0000256" key="1">
    <source>
        <dbReference type="SAM" id="SignalP"/>
    </source>
</evidence>
<dbReference type="Gene3D" id="2.60.40.2030">
    <property type="match status" value="1"/>
</dbReference>
<dbReference type="InterPro" id="IPR038081">
    <property type="entry name" value="CalX-like_sf"/>
</dbReference>
<dbReference type="RefSeq" id="WP_308348657.1">
    <property type="nucleotide sequence ID" value="NZ_CP129971.1"/>
</dbReference>
<sequence length="327" mass="34650">MKTIKLYLIALFLIVMGTSCEDEDYTGKAKMEPVSGISASVDASAIAGTYQEADGDTLRVTVTLSDLQKTADAVFYAIQTGGEAILGEDAEFINEDGYGVAKKTIPAGSGIQTVTWSLVILDDCIAEGTETLELQFGDARTANVDVNPATASISIANFRSEVPEVIMEWGTNAAGEELGVGGLDVADIDLDLFIVNEDLTAFVGQSAATGGNPEFLTFAAADGSPLANGTYYLYIDFYSSFDLGPELDPIEFPVFFNFNRCGGELNSDAIFTGFDNNGYQTEDGYVGAVIPYVVTVNDGNITINDGTVDIASGKIEKLNELLANAKK</sequence>
<keyword evidence="1" id="KW-0732">Signal</keyword>
<dbReference type="EMBL" id="CP129971">
    <property type="protein sequence ID" value="WMN11445.1"/>
    <property type="molecule type" value="Genomic_DNA"/>
</dbReference>
<dbReference type="SUPFAM" id="SSF141072">
    <property type="entry name" value="CalX-like"/>
    <property type="match status" value="1"/>
</dbReference>
<protein>
    <recommendedName>
        <fullName evidence="4">Calx-beta domain-containing protein</fullName>
    </recommendedName>
</protein>
<feature type="signal peptide" evidence="1">
    <location>
        <begin position="1"/>
        <end position="21"/>
    </location>
</feature>
<name>A0AA51RED0_9BACT</name>
<feature type="chain" id="PRO_5041435922" description="Calx-beta domain-containing protein" evidence="1">
    <location>
        <begin position="22"/>
        <end position="327"/>
    </location>
</feature>
<evidence type="ECO:0000313" key="3">
    <source>
        <dbReference type="Proteomes" id="UP001230496"/>
    </source>
</evidence>
<evidence type="ECO:0000313" key="2">
    <source>
        <dbReference type="EMBL" id="WMN11445.1"/>
    </source>
</evidence>
<proteinExistence type="predicted"/>
<dbReference type="AlphaFoldDB" id="A0AA51RED0"/>
<dbReference type="Proteomes" id="UP001230496">
    <property type="component" value="Chromosome"/>
</dbReference>
<organism evidence="2 3">
    <name type="scientific">Marivirga salinarum</name>
    <dbReference type="NCBI Taxonomy" id="3059078"/>
    <lineage>
        <taxon>Bacteria</taxon>
        <taxon>Pseudomonadati</taxon>
        <taxon>Bacteroidota</taxon>
        <taxon>Cytophagia</taxon>
        <taxon>Cytophagales</taxon>
        <taxon>Marivirgaceae</taxon>
        <taxon>Marivirga</taxon>
    </lineage>
</organism>
<keyword evidence="3" id="KW-1185">Reference proteome</keyword>
<gene>
    <name evidence="2" type="ORF">QYS49_38370</name>
</gene>